<evidence type="ECO:0000313" key="3">
    <source>
        <dbReference type="Proteomes" id="UP001193389"/>
    </source>
</evidence>
<protein>
    <submittedName>
        <fullName evidence="2">Uncharacterized protein</fullName>
    </submittedName>
</protein>
<evidence type="ECO:0000256" key="1">
    <source>
        <dbReference type="SAM" id="Phobius"/>
    </source>
</evidence>
<dbReference type="AlphaFoldDB" id="A0A5K7S575"/>
<dbReference type="Proteomes" id="UP001193389">
    <property type="component" value="Chromosome"/>
</dbReference>
<reference evidence="2" key="1">
    <citation type="journal article" date="2020" name="Int. J. Syst. Evol. Microbiol.">
        <title>Aquipluma nitroreducens gen. nov. sp. nov., a novel facultatively anaerobic bacterium isolated from a freshwater lake.</title>
        <authorList>
            <person name="Watanabe M."/>
            <person name="Kojima H."/>
            <person name="Fukui M."/>
        </authorList>
    </citation>
    <scope>NUCLEOTIDE SEQUENCE</scope>
    <source>
        <strain evidence="2">MeG22</strain>
    </source>
</reference>
<feature type="transmembrane region" description="Helical" evidence="1">
    <location>
        <begin position="157"/>
        <end position="178"/>
    </location>
</feature>
<evidence type="ECO:0000313" key="2">
    <source>
        <dbReference type="EMBL" id="BBE16693.1"/>
    </source>
</evidence>
<dbReference type="EMBL" id="AP018694">
    <property type="protein sequence ID" value="BBE16693.1"/>
    <property type="molecule type" value="Genomic_DNA"/>
</dbReference>
<feature type="transmembrane region" description="Helical" evidence="1">
    <location>
        <begin position="48"/>
        <end position="69"/>
    </location>
</feature>
<feature type="transmembrane region" description="Helical" evidence="1">
    <location>
        <begin position="75"/>
        <end position="98"/>
    </location>
</feature>
<organism evidence="2 3">
    <name type="scientific">Aquipluma nitroreducens</name>
    <dbReference type="NCBI Taxonomy" id="2010828"/>
    <lineage>
        <taxon>Bacteria</taxon>
        <taxon>Pseudomonadati</taxon>
        <taxon>Bacteroidota</taxon>
        <taxon>Bacteroidia</taxon>
        <taxon>Marinilabiliales</taxon>
        <taxon>Prolixibacteraceae</taxon>
        <taxon>Aquipluma</taxon>
    </lineage>
</organism>
<proteinExistence type="predicted"/>
<sequence>MEDMDIITMWKAQNEKIEQSLAINNHLLKEIIGGKAKSALSHLKRLKITLLFFGILYLLFLGSLISFAVTHYSPAWNYFIISVGAIFAINTIAVATYAKHLVWLSQINYDGSIAQIQQRLSGLQSSIIKHSRIMYLQTPFFTTFYLSSNWFPENAGWPFILFQVVFTAASIYSSIWIYKHMTLENIDHKMIKSLLSGSGRETVKKAMDFYIEIEDFKVEK</sequence>
<accession>A0A5K7S575</accession>
<keyword evidence="3" id="KW-1185">Reference proteome</keyword>
<name>A0A5K7S575_9BACT</name>
<keyword evidence="1" id="KW-0812">Transmembrane</keyword>
<gene>
    <name evidence="2" type="ORF">AQPE_0836</name>
</gene>
<keyword evidence="1" id="KW-0472">Membrane</keyword>
<keyword evidence="1" id="KW-1133">Transmembrane helix</keyword>
<dbReference type="KEGG" id="anf:AQPE_0836"/>